<dbReference type="Proteomes" id="UP000588098">
    <property type="component" value="Unassembled WGS sequence"/>
</dbReference>
<comment type="caution">
    <text evidence="1">The sequence shown here is derived from an EMBL/GenBank/DDBJ whole genome shotgun (WGS) entry which is preliminary data.</text>
</comment>
<sequence>MAIGPQKVPGPATGPDRVVAVVAPSVASGLLAMNVNLATVVLASHAGHDTASVA</sequence>
<keyword evidence="2" id="KW-1185">Reference proteome</keyword>
<dbReference type="EMBL" id="JACHJL010000011">
    <property type="protein sequence ID" value="MBB5937282.1"/>
    <property type="molecule type" value="Genomic_DNA"/>
</dbReference>
<organism evidence="1 2">
    <name type="scientific">Streptomyces zagrosensis</name>
    <dbReference type="NCBI Taxonomy" id="1042984"/>
    <lineage>
        <taxon>Bacteria</taxon>
        <taxon>Bacillati</taxon>
        <taxon>Actinomycetota</taxon>
        <taxon>Actinomycetes</taxon>
        <taxon>Kitasatosporales</taxon>
        <taxon>Streptomycetaceae</taxon>
        <taxon>Streptomyces</taxon>
    </lineage>
</organism>
<name>A0A7W9QE07_9ACTN</name>
<proteinExistence type="predicted"/>
<evidence type="ECO:0000313" key="1">
    <source>
        <dbReference type="EMBL" id="MBB5937282.1"/>
    </source>
</evidence>
<dbReference type="AlphaFoldDB" id="A0A7W9QE07"/>
<accession>A0A7W9QE07</accession>
<protein>
    <submittedName>
        <fullName evidence="1">Uncharacterized protein</fullName>
    </submittedName>
</protein>
<gene>
    <name evidence="1" type="ORF">FHS42_004361</name>
</gene>
<reference evidence="1 2" key="1">
    <citation type="submission" date="2020-08" db="EMBL/GenBank/DDBJ databases">
        <title>Genomic Encyclopedia of Type Strains, Phase III (KMG-III): the genomes of soil and plant-associated and newly described type strains.</title>
        <authorList>
            <person name="Whitman W."/>
        </authorList>
    </citation>
    <scope>NUCLEOTIDE SEQUENCE [LARGE SCALE GENOMIC DNA]</scope>
    <source>
        <strain evidence="1 2">CECT 8305</strain>
    </source>
</reference>
<evidence type="ECO:0000313" key="2">
    <source>
        <dbReference type="Proteomes" id="UP000588098"/>
    </source>
</evidence>